<dbReference type="GeneTree" id="ENSGT00940000157328"/>
<feature type="compositionally biased region" description="Low complexity" evidence="5">
    <location>
        <begin position="358"/>
        <end position="379"/>
    </location>
</feature>
<organism evidence="8 9">
    <name type="scientific">Lates calcarifer</name>
    <name type="common">Barramundi</name>
    <name type="synonym">Holocentrus calcarifer</name>
    <dbReference type="NCBI Taxonomy" id="8187"/>
    <lineage>
        <taxon>Eukaryota</taxon>
        <taxon>Metazoa</taxon>
        <taxon>Chordata</taxon>
        <taxon>Craniata</taxon>
        <taxon>Vertebrata</taxon>
        <taxon>Euteleostomi</taxon>
        <taxon>Actinopterygii</taxon>
        <taxon>Neopterygii</taxon>
        <taxon>Teleostei</taxon>
        <taxon>Neoteleostei</taxon>
        <taxon>Acanthomorphata</taxon>
        <taxon>Carangaria</taxon>
        <taxon>Carangaria incertae sedis</taxon>
        <taxon>Centropomidae</taxon>
        <taxon>Lates</taxon>
    </lineage>
</organism>
<dbReference type="Pfam" id="PF04116">
    <property type="entry name" value="FA_hydroxylase"/>
    <property type="match status" value="1"/>
</dbReference>
<dbReference type="GO" id="GO:0016020">
    <property type="term" value="C:membrane"/>
    <property type="evidence" value="ECO:0007669"/>
    <property type="project" value="UniProtKB-SubCell"/>
</dbReference>
<name>A0A4W6DP00_LATCA</name>
<dbReference type="InterPro" id="IPR050307">
    <property type="entry name" value="Sterol_Desaturase_Related"/>
</dbReference>
<protein>
    <submittedName>
        <fullName evidence="8">Fatty acid hydroxylase domain containing 2</fullName>
    </submittedName>
</protein>
<reference evidence="8" key="3">
    <citation type="submission" date="2025-09" db="UniProtKB">
        <authorList>
            <consortium name="Ensembl"/>
        </authorList>
    </citation>
    <scope>IDENTIFICATION</scope>
</reference>
<comment type="subcellular location">
    <subcellularLocation>
        <location evidence="1">Membrane</location>
    </subcellularLocation>
</comment>
<accession>A0A4W6DP00</accession>
<evidence type="ECO:0000313" key="9">
    <source>
        <dbReference type="Proteomes" id="UP000314980"/>
    </source>
</evidence>
<keyword evidence="2 6" id="KW-0812">Transmembrane</keyword>
<feature type="transmembrane region" description="Helical" evidence="6">
    <location>
        <begin position="86"/>
        <end position="111"/>
    </location>
</feature>
<dbReference type="InParanoid" id="A0A4W6DP00"/>
<feature type="transmembrane region" description="Helical" evidence="6">
    <location>
        <begin position="178"/>
        <end position="198"/>
    </location>
</feature>
<sequence length="391" mass="44034">MVETKHSDTKGAATTDSSSSSSRQEGPGGLWDSVKKAAFVIGSGILFLAAFGNSLTWHLQRFWGASGDFWQNLWTKLYLAFEGHDAALFFFGTMLFPTLTFWVSNALLLLVDTTGKPSFITRYRIQVDKNNPVDPVKLRHAVKTVLFNQVFISGPMVVVVYYLMSWLGNPCSPELPTFHWALTELAAFAILEEILFYYSHRLFHHPGLYKHFHKQHHEWTAPIGVVAIYAHPLEHVISNMLPVVIGPVILGSHLSTTTLWYCLALVSTTISHCGYHLPFLPSPEFHDFHHLRFNQCFGVFGVLDRLHGTDTKFRQTKQYERHTLLTSLTPLTESIPDSPKKVSRHHNQPYSSEQHHNPQSGSFSLSSSTLPSLPHRSSSISPVSGHMAKFV</sequence>
<dbReference type="STRING" id="8187.ENSLCAP00010026504"/>
<evidence type="ECO:0000256" key="1">
    <source>
        <dbReference type="ARBA" id="ARBA00004370"/>
    </source>
</evidence>
<keyword evidence="3 6" id="KW-1133">Transmembrane helix</keyword>
<evidence type="ECO:0000256" key="2">
    <source>
        <dbReference type="ARBA" id="ARBA00022692"/>
    </source>
</evidence>
<dbReference type="PANTHER" id="PTHR11863">
    <property type="entry name" value="STEROL DESATURASE"/>
    <property type="match status" value="1"/>
</dbReference>
<gene>
    <name evidence="8" type="primary">FAXDC2</name>
</gene>
<dbReference type="GO" id="GO:0005506">
    <property type="term" value="F:iron ion binding"/>
    <property type="evidence" value="ECO:0007669"/>
    <property type="project" value="InterPro"/>
</dbReference>
<dbReference type="GO" id="GO:0016491">
    <property type="term" value="F:oxidoreductase activity"/>
    <property type="evidence" value="ECO:0007669"/>
    <property type="project" value="InterPro"/>
</dbReference>
<feature type="region of interest" description="Disordered" evidence="5">
    <location>
        <begin position="1"/>
        <end position="29"/>
    </location>
</feature>
<evidence type="ECO:0000256" key="6">
    <source>
        <dbReference type="SAM" id="Phobius"/>
    </source>
</evidence>
<evidence type="ECO:0000256" key="5">
    <source>
        <dbReference type="SAM" id="MobiDB-lite"/>
    </source>
</evidence>
<keyword evidence="9" id="KW-1185">Reference proteome</keyword>
<dbReference type="Ensembl" id="ENSLCAT00010027069.1">
    <property type="protein sequence ID" value="ENSLCAP00010026504.1"/>
    <property type="gene ID" value="ENSLCAG00010012404.1"/>
</dbReference>
<feature type="region of interest" description="Disordered" evidence="5">
    <location>
        <begin position="330"/>
        <end position="385"/>
    </location>
</feature>
<proteinExistence type="predicted"/>
<dbReference type="Proteomes" id="UP000314980">
    <property type="component" value="Unassembled WGS sequence"/>
</dbReference>
<keyword evidence="4 6" id="KW-0472">Membrane</keyword>
<reference evidence="9" key="1">
    <citation type="submission" date="2015-09" db="EMBL/GenBank/DDBJ databases">
        <authorList>
            <person name="Sai Rama Sridatta P."/>
        </authorList>
    </citation>
    <scope>NUCLEOTIDE SEQUENCE [LARGE SCALE GENOMIC DNA]</scope>
</reference>
<evidence type="ECO:0000256" key="3">
    <source>
        <dbReference type="ARBA" id="ARBA00022989"/>
    </source>
</evidence>
<reference evidence="8" key="2">
    <citation type="submission" date="2025-08" db="UniProtKB">
        <authorList>
            <consortium name="Ensembl"/>
        </authorList>
    </citation>
    <scope>IDENTIFICATION</scope>
</reference>
<dbReference type="InterPro" id="IPR006694">
    <property type="entry name" value="Fatty_acid_hydroxylase"/>
</dbReference>
<dbReference type="GO" id="GO:0008610">
    <property type="term" value="P:lipid biosynthetic process"/>
    <property type="evidence" value="ECO:0007669"/>
    <property type="project" value="InterPro"/>
</dbReference>
<feature type="transmembrane region" description="Helical" evidence="6">
    <location>
        <begin position="37"/>
        <end position="59"/>
    </location>
</feature>
<evidence type="ECO:0000256" key="4">
    <source>
        <dbReference type="ARBA" id="ARBA00023136"/>
    </source>
</evidence>
<evidence type="ECO:0000259" key="7">
    <source>
        <dbReference type="Pfam" id="PF04116"/>
    </source>
</evidence>
<feature type="transmembrane region" description="Helical" evidence="6">
    <location>
        <begin position="145"/>
        <end position="166"/>
    </location>
</feature>
<dbReference type="AlphaFoldDB" id="A0A4W6DP00"/>
<feature type="domain" description="Fatty acid hydroxylase" evidence="7">
    <location>
        <begin position="186"/>
        <end position="309"/>
    </location>
</feature>
<evidence type="ECO:0000313" key="8">
    <source>
        <dbReference type="Ensembl" id="ENSLCAP00010026504.1"/>
    </source>
</evidence>